<dbReference type="InterPro" id="IPR006068">
    <property type="entry name" value="ATPase_P-typ_cation-transptr_C"/>
</dbReference>
<dbReference type="InterPro" id="IPR059000">
    <property type="entry name" value="ATPase_P-type_domA"/>
</dbReference>
<dbReference type="SFLD" id="SFLDF00027">
    <property type="entry name" value="p-type_atpase"/>
    <property type="match status" value="1"/>
</dbReference>
<evidence type="ECO:0000256" key="9">
    <source>
        <dbReference type="ARBA" id="ARBA00022967"/>
    </source>
</evidence>
<evidence type="ECO:0000256" key="12">
    <source>
        <dbReference type="SAM" id="Phobius"/>
    </source>
</evidence>
<dbReference type="InterPro" id="IPR001757">
    <property type="entry name" value="P_typ_ATPase"/>
</dbReference>
<dbReference type="Pfam" id="PF00689">
    <property type="entry name" value="Cation_ATPase_C"/>
    <property type="match status" value="1"/>
</dbReference>
<dbReference type="Gene3D" id="3.40.50.1000">
    <property type="entry name" value="HAD superfamily/HAD-like"/>
    <property type="match status" value="1"/>
</dbReference>
<keyword evidence="9" id="KW-1278">Translocase</keyword>
<feature type="transmembrane region" description="Helical" evidence="12">
    <location>
        <begin position="794"/>
        <end position="812"/>
    </location>
</feature>
<dbReference type="EMBL" id="PCST01000025">
    <property type="protein sequence ID" value="PIP55645.1"/>
    <property type="molecule type" value="Genomic_DNA"/>
</dbReference>
<keyword evidence="7" id="KW-0067">ATP-binding</keyword>
<feature type="transmembrane region" description="Helical" evidence="12">
    <location>
        <begin position="248"/>
        <end position="269"/>
    </location>
</feature>
<dbReference type="InterPro" id="IPR044492">
    <property type="entry name" value="P_typ_ATPase_HD_dom"/>
</dbReference>
<dbReference type="PRINTS" id="PR00120">
    <property type="entry name" value="HATPASE"/>
</dbReference>
<comment type="caution">
    <text evidence="14">The sequence shown here is derived from an EMBL/GenBank/DDBJ whole genome shotgun (WGS) entry which is preliminary data.</text>
</comment>
<dbReference type="Pfam" id="PF00122">
    <property type="entry name" value="E1-E2_ATPase"/>
    <property type="match status" value="1"/>
</dbReference>
<feature type="transmembrane region" description="Helical" evidence="12">
    <location>
        <begin position="721"/>
        <end position="742"/>
    </location>
</feature>
<dbReference type="Pfam" id="PF13246">
    <property type="entry name" value="Cation_ATPase"/>
    <property type="match status" value="1"/>
</dbReference>
<feature type="transmembrane region" description="Helical" evidence="12">
    <location>
        <begin position="281"/>
        <end position="303"/>
    </location>
</feature>
<dbReference type="NCBIfam" id="TIGR01494">
    <property type="entry name" value="ATPase_P-type"/>
    <property type="match status" value="3"/>
</dbReference>
<dbReference type="Proteomes" id="UP000229794">
    <property type="component" value="Unassembled WGS sequence"/>
</dbReference>
<name>A0A2H0BD85_9BACT</name>
<dbReference type="SUPFAM" id="SSF81660">
    <property type="entry name" value="Metal cation-transporting ATPase, ATP-binding domain N"/>
    <property type="match status" value="1"/>
</dbReference>
<evidence type="ECO:0000256" key="10">
    <source>
        <dbReference type="ARBA" id="ARBA00022989"/>
    </source>
</evidence>
<keyword evidence="5 12" id="KW-0812">Transmembrane</keyword>
<feature type="transmembrane region" description="Helical" evidence="12">
    <location>
        <begin position="64"/>
        <end position="80"/>
    </location>
</feature>
<feature type="domain" description="Cation-transporting P-type ATPase N-terminal" evidence="13">
    <location>
        <begin position="8"/>
        <end position="81"/>
    </location>
</feature>
<feature type="transmembrane region" description="Helical" evidence="12">
    <location>
        <begin position="767"/>
        <end position="788"/>
    </location>
</feature>
<dbReference type="PROSITE" id="PS00154">
    <property type="entry name" value="ATPASE_E1_E2"/>
    <property type="match status" value="1"/>
</dbReference>
<comment type="subcellular location">
    <subcellularLocation>
        <location evidence="1">Cell membrane</location>
        <topology evidence="1">Multi-pass membrane protein</topology>
    </subcellularLocation>
</comment>
<feature type="transmembrane region" description="Helical" evidence="12">
    <location>
        <begin position="833"/>
        <end position="853"/>
    </location>
</feature>
<organism evidence="14 15">
    <name type="scientific">Candidatus Zambryskibacteria bacterium CG22_combo_CG10-13_8_21_14_all_42_17</name>
    <dbReference type="NCBI Taxonomy" id="1975118"/>
    <lineage>
        <taxon>Bacteria</taxon>
        <taxon>Candidatus Zambryskiibacteriota</taxon>
    </lineage>
</organism>
<evidence type="ECO:0000313" key="14">
    <source>
        <dbReference type="EMBL" id="PIP55645.1"/>
    </source>
</evidence>
<protein>
    <submittedName>
        <fullName evidence="14">ATPase</fullName>
    </submittedName>
</protein>
<dbReference type="GO" id="GO:0016887">
    <property type="term" value="F:ATP hydrolysis activity"/>
    <property type="evidence" value="ECO:0007669"/>
    <property type="project" value="InterPro"/>
</dbReference>
<dbReference type="InterPro" id="IPR050510">
    <property type="entry name" value="Cation_transp_ATPase_P-type"/>
</dbReference>
<dbReference type="GO" id="GO:0005886">
    <property type="term" value="C:plasma membrane"/>
    <property type="evidence" value="ECO:0007669"/>
    <property type="project" value="UniProtKB-SubCell"/>
</dbReference>
<dbReference type="PANTHER" id="PTHR43294:SF21">
    <property type="entry name" value="CATION TRANSPORTING ATPASE"/>
    <property type="match status" value="1"/>
</dbReference>
<dbReference type="InterPro" id="IPR023298">
    <property type="entry name" value="ATPase_P-typ_TM_dom_sf"/>
</dbReference>
<dbReference type="SFLD" id="SFLDG00002">
    <property type="entry name" value="C1.7:_P-type_atpase_like"/>
    <property type="match status" value="1"/>
</dbReference>
<dbReference type="AlphaFoldDB" id="A0A2H0BD85"/>
<proteinExistence type="inferred from homology"/>
<dbReference type="InterPro" id="IPR023214">
    <property type="entry name" value="HAD_sf"/>
</dbReference>
<dbReference type="GO" id="GO:0005524">
    <property type="term" value="F:ATP binding"/>
    <property type="evidence" value="ECO:0007669"/>
    <property type="project" value="UniProtKB-KW"/>
</dbReference>
<dbReference type="SFLD" id="SFLDS00003">
    <property type="entry name" value="Haloacid_Dehalogenase"/>
    <property type="match status" value="1"/>
</dbReference>
<keyword evidence="3" id="KW-1003">Cell membrane</keyword>
<dbReference type="SMART" id="SM00831">
    <property type="entry name" value="Cation_ATPase_N"/>
    <property type="match status" value="1"/>
</dbReference>
<keyword evidence="4" id="KW-0597">Phosphoprotein</keyword>
<evidence type="ECO:0000256" key="6">
    <source>
        <dbReference type="ARBA" id="ARBA00022741"/>
    </source>
</evidence>
<dbReference type="PANTHER" id="PTHR43294">
    <property type="entry name" value="SODIUM/POTASSIUM-TRANSPORTING ATPASE SUBUNIT ALPHA"/>
    <property type="match status" value="1"/>
</dbReference>
<dbReference type="InterPro" id="IPR036412">
    <property type="entry name" value="HAD-like_sf"/>
</dbReference>
<gene>
    <name evidence="14" type="ORF">COX06_02205</name>
</gene>
<evidence type="ECO:0000256" key="8">
    <source>
        <dbReference type="ARBA" id="ARBA00022842"/>
    </source>
</evidence>
<evidence type="ECO:0000256" key="4">
    <source>
        <dbReference type="ARBA" id="ARBA00022553"/>
    </source>
</evidence>
<dbReference type="FunFam" id="2.70.150.10:FF:000160">
    <property type="entry name" value="Sarcoplasmic/endoplasmic reticulum calcium ATPase 1"/>
    <property type="match status" value="1"/>
</dbReference>
<dbReference type="SUPFAM" id="SSF56784">
    <property type="entry name" value="HAD-like"/>
    <property type="match status" value="1"/>
</dbReference>
<dbReference type="Pfam" id="PF00690">
    <property type="entry name" value="Cation_ATPase_N"/>
    <property type="match status" value="1"/>
</dbReference>
<feature type="transmembrane region" description="Helical" evidence="12">
    <location>
        <begin position="86"/>
        <end position="104"/>
    </location>
</feature>
<evidence type="ECO:0000313" key="15">
    <source>
        <dbReference type="Proteomes" id="UP000229794"/>
    </source>
</evidence>
<keyword evidence="6" id="KW-0547">Nucleotide-binding</keyword>
<evidence type="ECO:0000256" key="11">
    <source>
        <dbReference type="ARBA" id="ARBA00023136"/>
    </source>
</evidence>
<dbReference type="Gene3D" id="1.20.1110.10">
    <property type="entry name" value="Calcium-transporting ATPase, transmembrane domain"/>
    <property type="match status" value="1"/>
</dbReference>
<dbReference type="Gene3D" id="2.70.150.10">
    <property type="entry name" value="Calcium-transporting ATPase, cytoplasmic transduction domain A"/>
    <property type="match status" value="1"/>
</dbReference>
<evidence type="ECO:0000256" key="3">
    <source>
        <dbReference type="ARBA" id="ARBA00022475"/>
    </source>
</evidence>
<reference evidence="14 15" key="1">
    <citation type="submission" date="2017-09" db="EMBL/GenBank/DDBJ databases">
        <title>Depth-based differentiation of microbial function through sediment-hosted aquifers and enrichment of novel symbionts in the deep terrestrial subsurface.</title>
        <authorList>
            <person name="Probst A.J."/>
            <person name="Ladd B."/>
            <person name="Jarett J.K."/>
            <person name="Geller-Mcgrath D.E."/>
            <person name="Sieber C.M."/>
            <person name="Emerson J.B."/>
            <person name="Anantharaman K."/>
            <person name="Thomas B.C."/>
            <person name="Malmstrom R."/>
            <person name="Stieglmeier M."/>
            <person name="Klingl A."/>
            <person name="Woyke T."/>
            <person name="Ryan C.M."/>
            <person name="Banfield J.F."/>
        </authorList>
    </citation>
    <scope>NUCLEOTIDE SEQUENCE [LARGE SCALE GENOMIC DNA]</scope>
    <source>
        <strain evidence="14">CG22_combo_CG10-13_8_21_14_all_42_17</strain>
    </source>
</reference>
<accession>A0A2H0BD85</accession>
<evidence type="ECO:0000256" key="5">
    <source>
        <dbReference type="ARBA" id="ARBA00022692"/>
    </source>
</evidence>
<dbReference type="InterPro" id="IPR023299">
    <property type="entry name" value="ATPase_P-typ_cyto_dom_N"/>
</dbReference>
<keyword evidence="11 12" id="KW-0472">Membrane</keyword>
<dbReference type="Gene3D" id="3.40.1110.10">
    <property type="entry name" value="Calcium-transporting ATPase, cytoplasmic domain N"/>
    <property type="match status" value="1"/>
</dbReference>
<dbReference type="InterPro" id="IPR018303">
    <property type="entry name" value="ATPase_P-typ_P_site"/>
</dbReference>
<dbReference type="PRINTS" id="PR00119">
    <property type="entry name" value="CATATPASE"/>
</dbReference>
<evidence type="ECO:0000256" key="2">
    <source>
        <dbReference type="ARBA" id="ARBA00005675"/>
    </source>
</evidence>
<evidence type="ECO:0000256" key="1">
    <source>
        <dbReference type="ARBA" id="ARBA00004651"/>
    </source>
</evidence>
<keyword evidence="8" id="KW-0460">Magnesium</keyword>
<feature type="transmembrane region" description="Helical" evidence="12">
    <location>
        <begin position="694"/>
        <end position="715"/>
    </location>
</feature>
<comment type="similarity">
    <text evidence="2">Belongs to the cation transport ATPase (P-type) (TC 3.A.3) family. Type IIA subfamily.</text>
</comment>
<dbReference type="SUPFAM" id="SSF81665">
    <property type="entry name" value="Calcium ATPase, transmembrane domain M"/>
    <property type="match status" value="1"/>
</dbReference>
<sequence>MGIATETKWHTKSVSEVLEILKSSEHGLSSVEAKLRLAQNGPNKLPEAKVENIFVIFLRQFESPLIYILLAASVIVYIMGETIDSIVIMSVLIFNAVIGAIQEGKARNTMLALKRFVETKAVVARDETELIITDEEVVPGDIIVLQEGEKIPADARLISSHNLKINEAALTGESKSVHKHTNPLANPELPAPEQRNMVFKGTNVAGGNGLAVVSATGSKTIIGEIAKKVATIDTDIPLKTNIKNLSRIFIIATAVVSVVLFTLGMFSGYSIREMFATTVSLAVSAIPSGLPIALTIILAAGVWRMSKRNALVKRLQAVEALGQAQVIAVDKTGTITKNEMMVETVFTEDKIFEIGGVGYEPKGEARLLGEIIEPPNHPELIRAGKIASLCASARTVYSEEKKEWRVSGDPTEAALLVLGSKLGFKKDDLERELPFLSEIPFDYNLKYHTTLHKEDKKGILTVVGAPEVLLALCTKIFAGGTVKKISKAEKEKLGDMISHLSRKGLRVLAFSQKSIALGDINRDNIKDLTFGGFFGLKDALRLEVKESTLKAQSAGLRVVMITGDHRDTATTIAREANIYKDGDLVITGNEIEAMTEVELASKLDRVSVFARVTPEHKLRIIQAYRARGEIIAMTGDGVNDAPSLVASDLGVAMGISGTEVAKEASDIILLDDNFSSIVSAIEEGRGIYKTIKKVIVYLVSTSIGEVLVITGSLIIGLPLPLLAAQIIWLNFITDGFFIPAVAMEPRENNLLKTRFEKGNKYLVDRSMAIRMFLMATPMTVFTLMLFAATYQNDLAKAMTMALTLLAVFQWFNAWNSRSETESIFSMNPWGNKFLIAGTFVAFLFQLLAVYHPFFQTFLRTVPLGFSDWLIIITLATSIILVEEMRKLVNRRKLVIIKQVETVQA</sequence>
<keyword evidence="10 12" id="KW-1133">Transmembrane helix</keyword>
<dbReference type="SUPFAM" id="SSF81653">
    <property type="entry name" value="Calcium ATPase, transduction domain A"/>
    <property type="match status" value="1"/>
</dbReference>
<evidence type="ECO:0000259" key="13">
    <source>
        <dbReference type="SMART" id="SM00831"/>
    </source>
</evidence>
<dbReference type="InterPro" id="IPR004014">
    <property type="entry name" value="ATPase_P-typ_cation-transptr_N"/>
</dbReference>
<feature type="transmembrane region" description="Helical" evidence="12">
    <location>
        <begin position="865"/>
        <end position="882"/>
    </location>
</feature>
<evidence type="ECO:0000256" key="7">
    <source>
        <dbReference type="ARBA" id="ARBA00022840"/>
    </source>
</evidence>
<dbReference type="InterPro" id="IPR008250">
    <property type="entry name" value="ATPase_P-typ_transduc_dom_A_sf"/>
</dbReference>